<dbReference type="FunFam" id="1.10.510.10:FF:001298">
    <property type="entry name" value="STE20-like kinase"/>
    <property type="match status" value="1"/>
</dbReference>
<feature type="non-terminal residue" evidence="11">
    <location>
        <position position="1317"/>
    </location>
</feature>
<dbReference type="Gene3D" id="1.10.510.10">
    <property type="entry name" value="Transferase(Phosphotransferase) domain 1"/>
    <property type="match status" value="1"/>
</dbReference>
<dbReference type="InterPro" id="IPR000719">
    <property type="entry name" value="Prot_kinase_dom"/>
</dbReference>
<reference evidence="11" key="1">
    <citation type="journal article" date="2014" name="Nat. Genet.">
        <title>Genome and transcriptome of the porcine whipworm Trichuris suis.</title>
        <authorList>
            <person name="Jex A.R."/>
            <person name="Nejsum P."/>
            <person name="Schwarz E.M."/>
            <person name="Hu L."/>
            <person name="Young N.D."/>
            <person name="Hall R.S."/>
            <person name="Korhonen P.K."/>
            <person name="Liao S."/>
            <person name="Thamsborg S."/>
            <person name="Xia J."/>
            <person name="Xu P."/>
            <person name="Wang S."/>
            <person name="Scheerlinck J.P."/>
            <person name="Hofmann A."/>
            <person name="Sternberg P.W."/>
            <person name="Wang J."/>
            <person name="Gasser R.B."/>
        </authorList>
    </citation>
    <scope>NUCLEOTIDE SEQUENCE [LARGE SCALE GENOMIC DNA]</scope>
    <source>
        <strain evidence="11">DCEP-RM93F</strain>
    </source>
</reference>
<keyword evidence="5" id="KW-0418">Kinase</keyword>
<dbReference type="InterPro" id="IPR008271">
    <property type="entry name" value="Ser/Thr_kinase_AS"/>
</dbReference>
<dbReference type="PROSITE" id="PS00107">
    <property type="entry name" value="PROTEIN_KINASE_ATP"/>
    <property type="match status" value="1"/>
</dbReference>
<dbReference type="Gene3D" id="3.30.200.20">
    <property type="entry name" value="Phosphorylase Kinase, domain 1"/>
    <property type="match status" value="1"/>
</dbReference>
<evidence type="ECO:0000256" key="7">
    <source>
        <dbReference type="PROSITE-ProRule" id="PRU10141"/>
    </source>
</evidence>
<keyword evidence="3" id="KW-0808">Transferase</keyword>
<dbReference type="Pfam" id="PF12474">
    <property type="entry name" value="PKK"/>
    <property type="match status" value="2"/>
</dbReference>
<evidence type="ECO:0000256" key="4">
    <source>
        <dbReference type="ARBA" id="ARBA00022741"/>
    </source>
</evidence>
<feature type="coiled-coil region" evidence="8">
    <location>
        <begin position="813"/>
        <end position="840"/>
    </location>
</feature>
<evidence type="ECO:0000256" key="9">
    <source>
        <dbReference type="SAM" id="MobiDB-lite"/>
    </source>
</evidence>
<dbReference type="PANTHER" id="PTHR46538">
    <property type="entry name" value="PROTEIN KINASE DOMAIN-CONTAINING PROTEIN"/>
    <property type="match status" value="1"/>
</dbReference>
<evidence type="ECO:0000256" key="1">
    <source>
        <dbReference type="ARBA" id="ARBA00022527"/>
    </source>
</evidence>
<name>A0A085N3D2_9BILA</name>
<dbReference type="InterPro" id="IPR017441">
    <property type="entry name" value="Protein_kinase_ATP_BS"/>
</dbReference>
<feature type="binding site" evidence="7">
    <location>
        <position position="68"/>
    </location>
    <ligand>
        <name>ATP</name>
        <dbReference type="ChEBI" id="CHEBI:30616"/>
    </ligand>
</feature>
<gene>
    <name evidence="11" type="ORF">M514_10524</name>
</gene>
<dbReference type="PROSITE" id="PS00108">
    <property type="entry name" value="PROTEIN_KINASE_ST"/>
    <property type="match status" value="1"/>
</dbReference>
<dbReference type="Pfam" id="PF00069">
    <property type="entry name" value="Pkinase"/>
    <property type="match status" value="1"/>
</dbReference>
<keyword evidence="4 7" id="KW-0547">Nucleotide-binding</keyword>
<dbReference type="GO" id="GO:0004674">
    <property type="term" value="F:protein serine/threonine kinase activity"/>
    <property type="evidence" value="ECO:0007669"/>
    <property type="project" value="UniProtKB-KW"/>
</dbReference>
<protein>
    <recommendedName>
        <fullName evidence="10">Protein kinase domain-containing protein</fullName>
    </recommendedName>
</protein>
<evidence type="ECO:0000313" key="11">
    <source>
        <dbReference type="EMBL" id="KFD63978.1"/>
    </source>
</evidence>
<feature type="coiled-coil region" evidence="8">
    <location>
        <begin position="1060"/>
        <end position="1108"/>
    </location>
</feature>
<keyword evidence="6 7" id="KW-0067">ATP-binding</keyword>
<feature type="region of interest" description="Disordered" evidence="9">
    <location>
        <begin position="566"/>
        <end position="602"/>
    </location>
</feature>
<dbReference type="PANTHER" id="PTHR46538:SF3">
    <property type="entry name" value="PROTEIN KINASE DOMAIN-CONTAINING PROTEIN"/>
    <property type="match status" value="1"/>
</dbReference>
<proteinExistence type="predicted"/>
<dbReference type="SUPFAM" id="SSF56112">
    <property type="entry name" value="Protein kinase-like (PK-like)"/>
    <property type="match status" value="1"/>
</dbReference>
<dbReference type="GO" id="GO:0005524">
    <property type="term" value="F:ATP binding"/>
    <property type="evidence" value="ECO:0007669"/>
    <property type="project" value="UniProtKB-UniRule"/>
</dbReference>
<dbReference type="PROSITE" id="PS50011">
    <property type="entry name" value="PROTEIN_KINASE_DOM"/>
    <property type="match status" value="1"/>
</dbReference>
<dbReference type="Proteomes" id="UP000030758">
    <property type="component" value="Unassembled WGS sequence"/>
</dbReference>
<keyword evidence="8" id="KW-0175">Coiled coil</keyword>
<dbReference type="InterPro" id="IPR022165">
    <property type="entry name" value="PKK"/>
</dbReference>
<evidence type="ECO:0000256" key="2">
    <source>
        <dbReference type="ARBA" id="ARBA00022553"/>
    </source>
</evidence>
<dbReference type="EMBL" id="KL367563">
    <property type="protein sequence ID" value="KFD63978.1"/>
    <property type="molecule type" value="Genomic_DNA"/>
</dbReference>
<evidence type="ECO:0000256" key="8">
    <source>
        <dbReference type="SAM" id="Coils"/>
    </source>
</evidence>
<evidence type="ECO:0000256" key="5">
    <source>
        <dbReference type="ARBA" id="ARBA00022777"/>
    </source>
</evidence>
<sequence>MPFLDVLKNFFKSNSYGTDSKRSPAYNFIQFGVDPHEVWDVVSDLGDGAFGKVQKVIHKENGTCAAAKAIELQSEEDIDEYLVEIEILTQCHHRNVVRLYEVFFTGHSLWHSSRPCGTDIGTSAIKWRWSDGACNIRGRQGGPGDFGAEKVDKLLMLEFCGGGAVDSIMVELEKPLNEPQIRFICHELCEALRFLHKCHVIHRDLKAGNILLTFEGEVKLGDFGVSAKSSDSLQRRTTFIGTPYWMAPEVMVCETFKEQPYGSKCDIWSLGITLIELAEMEPPYHEMSPMRVVFKVQKSDPPTLCNPAKWSGEFHNFLSRCLVKNPNERDSADLLSLHSFVSGQDDPKPILQLLSELKADVIAEVVEEIEEEASITPLCAPSNVERFDIAADPVRAFSSDEIDLAKEVFGADEQCMLESRDVQQNVAISNVKRPAPKGPPEPESSYDLYNSTANEILDALYESLSNEERRKVLDQALEEEQTKTSLVESVAVKPSNRNAQGNQVADVERTGVLRVTVRSTLEESTDQLSFKRESLSERPSELDNQPSQPIAEMPLLAFSKEADLDKRNRSAESDSELFTQRRPVEGIQSGTEQSHTVATDNSEWMTKSDSNVHVQSGAAQTALPASAYAKRLIESEVPPDNRPFLTSSASPSNFSASVAQTCAFLESHTVGKADEPPPEPPIDYETVPLTKDTGQPDSSTAVSVKSPVNKRIVNGSCISEAVCENESSLSMAVLPEEGPVNVLRNTSAILDKEILTEKPAKETANGNSLLARRNPHRRTVTKKTRVFVVDGVQVTSTTYHVMSDDDTHLYKAKEDFRLRKAELQEMRRLQKEEVRQFQELSLRAEMQRDQQSRKFEQDLQTLLREYENEVDSIMRCQKKQLEEAEKIQEDDMKIATKRLKVEEERQFVERVKHAHTLTLNRLDDSHRQKITLLERQFLQQKHQMLRAREAALWELEERQLHERHQLLKNQMKEDFFLQRSHMLVRHQKELEHVKKVNQRKEEEAIRAQTSERKRLPKILRSETKTRTMMFRESLKIRMLDPGDVAAKLREFEERERYRIAQELKKQELKHKKRMDLLRAENEATVKELEQLQNEKRKLLLEHENLRLKLFDEEYANELKAWKSQLKPRKQKLEEKFSGELNEQERFYEQTLTGSPSLPGYMCQIYVYSLNIVIFGEHVFLVFDRRVSRDAPFYQQKGSDVWQSFLKLFRTGVGCKETGRPFELPRLQELGADDTADLDKASRDFKMSAFSPQRSTSGGKPIWRWFFMRNRIDIGNRRIGNDVFEVPGAFLDKRKTGLNTERAEYLSVCMKKVSWNLK</sequence>
<organism evidence="11">
    <name type="scientific">Trichuris suis</name>
    <name type="common">pig whipworm</name>
    <dbReference type="NCBI Taxonomy" id="68888"/>
    <lineage>
        <taxon>Eukaryota</taxon>
        <taxon>Metazoa</taxon>
        <taxon>Ecdysozoa</taxon>
        <taxon>Nematoda</taxon>
        <taxon>Enoplea</taxon>
        <taxon>Dorylaimia</taxon>
        <taxon>Trichinellida</taxon>
        <taxon>Trichuridae</taxon>
        <taxon>Trichuris</taxon>
    </lineage>
</organism>
<feature type="compositionally biased region" description="Basic and acidic residues" evidence="9">
    <location>
        <begin position="529"/>
        <end position="541"/>
    </location>
</feature>
<dbReference type="InterPro" id="IPR011009">
    <property type="entry name" value="Kinase-like_dom_sf"/>
</dbReference>
<feature type="compositionally biased region" description="Polar residues" evidence="9">
    <location>
        <begin position="588"/>
        <end position="602"/>
    </location>
</feature>
<evidence type="ECO:0000256" key="6">
    <source>
        <dbReference type="ARBA" id="ARBA00022840"/>
    </source>
</evidence>
<feature type="region of interest" description="Disordered" evidence="9">
    <location>
        <begin position="523"/>
        <end position="550"/>
    </location>
</feature>
<keyword evidence="1" id="KW-0723">Serine/threonine-protein kinase</keyword>
<feature type="domain" description="Protein kinase" evidence="10">
    <location>
        <begin position="39"/>
        <end position="341"/>
    </location>
</feature>
<dbReference type="SMART" id="SM00220">
    <property type="entry name" value="S_TKc"/>
    <property type="match status" value="1"/>
</dbReference>
<keyword evidence="2" id="KW-0597">Phosphoprotein</keyword>
<evidence type="ECO:0000259" key="10">
    <source>
        <dbReference type="PROSITE" id="PS50011"/>
    </source>
</evidence>
<evidence type="ECO:0000256" key="3">
    <source>
        <dbReference type="ARBA" id="ARBA00022679"/>
    </source>
</evidence>
<accession>A0A085N3D2</accession>
<dbReference type="InterPro" id="IPR051585">
    <property type="entry name" value="STE20_Ser/Thr_Kinases"/>
</dbReference>